<gene>
    <name evidence="2" type="ORF">GCM10007966_21470</name>
</gene>
<keyword evidence="3" id="KW-1185">Reference proteome</keyword>
<evidence type="ECO:0000313" key="2">
    <source>
        <dbReference type="EMBL" id="GGI92521.1"/>
    </source>
</evidence>
<dbReference type="Proteomes" id="UP000630149">
    <property type="component" value="Unassembled WGS sequence"/>
</dbReference>
<dbReference type="OrthoDB" id="9787933at2"/>
<accession>A0A917K1C3</accession>
<dbReference type="SUPFAM" id="SSF54427">
    <property type="entry name" value="NTF2-like"/>
    <property type="match status" value="1"/>
</dbReference>
<organism evidence="2 3">
    <name type="scientific">Legionella impletisoli</name>
    <dbReference type="NCBI Taxonomy" id="343510"/>
    <lineage>
        <taxon>Bacteria</taxon>
        <taxon>Pseudomonadati</taxon>
        <taxon>Pseudomonadota</taxon>
        <taxon>Gammaproteobacteria</taxon>
        <taxon>Legionellales</taxon>
        <taxon>Legionellaceae</taxon>
        <taxon>Legionella</taxon>
    </lineage>
</organism>
<dbReference type="GO" id="GO:0030638">
    <property type="term" value="P:polyketide metabolic process"/>
    <property type="evidence" value="ECO:0007669"/>
    <property type="project" value="InterPro"/>
</dbReference>
<dbReference type="InterPro" id="IPR009959">
    <property type="entry name" value="Cyclase_SnoaL-like"/>
</dbReference>
<dbReference type="Pfam" id="PF12680">
    <property type="entry name" value="SnoaL_2"/>
    <property type="match status" value="1"/>
</dbReference>
<reference evidence="2" key="1">
    <citation type="journal article" date="2014" name="Int. J. Syst. Evol. Microbiol.">
        <title>Complete genome sequence of Corynebacterium casei LMG S-19264T (=DSM 44701T), isolated from a smear-ripened cheese.</title>
        <authorList>
            <consortium name="US DOE Joint Genome Institute (JGI-PGF)"/>
            <person name="Walter F."/>
            <person name="Albersmeier A."/>
            <person name="Kalinowski J."/>
            <person name="Ruckert C."/>
        </authorList>
    </citation>
    <scope>NUCLEOTIDE SEQUENCE</scope>
    <source>
        <strain evidence="2">JCM 13919</strain>
    </source>
</reference>
<evidence type="ECO:0000259" key="1">
    <source>
        <dbReference type="Pfam" id="PF12680"/>
    </source>
</evidence>
<comment type="caution">
    <text evidence="2">The sequence shown here is derived from an EMBL/GenBank/DDBJ whole genome shotgun (WGS) entry which is preliminary data.</text>
</comment>
<reference evidence="2" key="2">
    <citation type="submission" date="2020-09" db="EMBL/GenBank/DDBJ databases">
        <authorList>
            <person name="Sun Q."/>
            <person name="Ohkuma M."/>
        </authorList>
    </citation>
    <scope>NUCLEOTIDE SEQUENCE</scope>
    <source>
        <strain evidence="2">JCM 13919</strain>
    </source>
</reference>
<name>A0A917K1C3_9GAMM</name>
<dbReference type="EMBL" id="BMOB01000013">
    <property type="protein sequence ID" value="GGI92521.1"/>
    <property type="molecule type" value="Genomic_DNA"/>
</dbReference>
<sequence>MASKKKQASLLQAFQQHVDAELNKDLESTLATMTPNPHIQNIPTMIGGEGLEGVRNFYSALIPPGKFFPPDTEMVPISRTVDNHQLVDELILKFTHSTEVGWMLPNIPPTGKRVEIPLVVIVGFANGKITHEHIYWDQASVLIQLGLLQKNGLPMNGIETAQKMELIRQKMK</sequence>
<dbReference type="InterPro" id="IPR032710">
    <property type="entry name" value="NTF2-like_dom_sf"/>
</dbReference>
<dbReference type="Gene3D" id="3.10.450.50">
    <property type="match status" value="1"/>
</dbReference>
<evidence type="ECO:0000313" key="3">
    <source>
        <dbReference type="Proteomes" id="UP000630149"/>
    </source>
</evidence>
<proteinExistence type="predicted"/>
<dbReference type="PANTHER" id="PTHR38436">
    <property type="entry name" value="POLYKETIDE CYCLASE SNOAL-LIKE DOMAIN"/>
    <property type="match status" value="1"/>
</dbReference>
<dbReference type="AlphaFoldDB" id="A0A917K1C3"/>
<dbReference type="RefSeq" id="WP_131777405.1">
    <property type="nucleotide sequence ID" value="NZ_BMOB01000013.1"/>
</dbReference>
<dbReference type="InterPro" id="IPR037401">
    <property type="entry name" value="SnoaL-like"/>
</dbReference>
<dbReference type="PANTHER" id="PTHR38436:SF3">
    <property type="entry name" value="CARBOXYMETHYLENEBUTENOLIDASE-RELATED"/>
    <property type="match status" value="1"/>
</dbReference>
<protein>
    <submittedName>
        <fullName evidence="2">DeoR family transcriptional regulator</fullName>
    </submittedName>
</protein>
<feature type="domain" description="SnoaL-like" evidence="1">
    <location>
        <begin position="15"/>
        <end position="131"/>
    </location>
</feature>